<evidence type="ECO:0000256" key="5">
    <source>
        <dbReference type="ARBA" id="ARBA00007882"/>
    </source>
</evidence>
<keyword evidence="19" id="KW-0732">Signal</keyword>
<keyword evidence="11" id="KW-0256">Endoplasmic reticulum</keyword>
<reference evidence="22" key="1">
    <citation type="journal article" date="2015" name="Proc. Natl. Acad. Sci. U.S.A.">
        <title>Genome sequence of the Asian Tiger mosquito, Aedes albopictus, reveals insights into its biology, genetics, and evolution.</title>
        <authorList>
            <person name="Chen X.G."/>
            <person name="Jiang X."/>
            <person name="Gu J."/>
            <person name="Xu M."/>
            <person name="Wu Y."/>
            <person name="Deng Y."/>
            <person name="Zhang C."/>
            <person name="Bonizzoni M."/>
            <person name="Dermauw W."/>
            <person name="Vontas J."/>
            <person name="Armbruster P."/>
            <person name="Huang X."/>
            <person name="Yang Y."/>
            <person name="Zhang H."/>
            <person name="He W."/>
            <person name="Peng H."/>
            <person name="Liu Y."/>
            <person name="Wu K."/>
            <person name="Chen J."/>
            <person name="Lirakis M."/>
            <person name="Topalis P."/>
            <person name="Van Leeuwen T."/>
            <person name="Hall A.B."/>
            <person name="Jiang X."/>
            <person name="Thorpe C."/>
            <person name="Mueller R.L."/>
            <person name="Sun C."/>
            <person name="Waterhouse R.M."/>
            <person name="Yan G."/>
            <person name="Tu Z.J."/>
            <person name="Fang X."/>
            <person name="James A.A."/>
        </authorList>
    </citation>
    <scope>NUCLEOTIDE SEQUENCE [LARGE SCALE GENOMIC DNA]</scope>
    <source>
        <strain evidence="22">Foshan</strain>
    </source>
</reference>
<keyword evidence="12 18" id="KW-1133">Transmembrane helix</keyword>
<keyword evidence="9" id="KW-0677">Repeat</keyword>
<evidence type="ECO:0000256" key="12">
    <source>
        <dbReference type="ARBA" id="ARBA00022989"/>
    </source>
</evidence>
<protein>
    <recommendedName>
        <fullName evidence="6">dolichyl-phosphate-mannose--protein mannosyltransferase</fullName>
        <ecNumber evidence="6">2.4.1.109</ecNumber>
    </recommendedName>
</protein>
<feature type="compositionally biased region" description="Low complexity" evidence="17">
    <location>
        <begin position="861"/>
        <end position="872"/>
    </location>
</feature>
<feature type="compositionally biased region" description="Low complexity" evidence="17">
    <location>
        <begin position="882"/>
        <end position="893"/>
    </location>
</feature>
<dbReference type="PROSITE" id="PS50293">
    <property type="entry name" value="TPR_REGION"/>
    <property type="match status" value="2"/>
</dbReference>
<name>A0ABM1ZHD2_AEDAL</name>
<evidence type="ECO:0000256" key="4">
    <source>
        <dbReference type="ARBA" id="ARBA00004922"/>
    </source>
</evidence>
<keyword evidence="10 16" id="KW-0802">TPR repeat</keyword>
<evidence type="ECO:0000256" key="8">
    <source>
        <dbReference type="ARBA" id="ARBA00022692"/>
    </source>
</evidence>
<feature type="repeat" description="TPR" evidence="16">
    <location>
        <begin position="599"/>
        <end position="632"/>
    </location>
</feature>
<evidence type="ECO:0000256" key="17">
    <source>
        <dbReference type="SAM" id="MobiDB-lite"/>
    </source>
</evidence>
<comment type="similarity">
    <text evidence="5">Belongs to the TMTC family.</text>
</comment>
<dbReference type="InterPro" id="IPR019734">
    <property type="entry name" value="TPR_rpt"/>
</dbReference>
<feature type="chain" id="PRO_5047119651" description="dolichyl-phosphate-mannose--protein mannosyltransferase" evidence="19">
    <location>
        <begin position="19"/>
        <end position="1046"/>
    </location>
</feature>
<evidence type="ECO:0000256" key="2">
    <source>
        <dbReference type="ARBA" id="ARBA00004141"/>
    </source>
</evidence>
<dbReference type="EC" id="2.4.1.109" evidence="6"/>
<feature type="compositionally biased region" description="Basic residues" evidence="17">
    <location>
        <begin position="1003"/>
        <end position="1014"/>
    </location>
</feature>
<keyword evidence="13 18" id="KW-0472">Membrane</keyword>
<evidence type="ECO:0000256" key="9">
    <source>
        <dbReference type="ARBA" id="ARBA00022737"/>
    </source>
</evidence>
<keyword evidence="22" id="KW-1185">Reference proteome</keyword>
<organism evidence="21 22">
    <name type="scientific">Aedes albopictus</name>
    <name type="common">Asian tiger mosquito</name>
    <name type="synonym">Stegomyia albopicta</name>
    <dbReference type="NCBI Taxonomy" id="7160"/>
    <lineage>
        <taxon>Eukaryota</taxon>
        <taxon>Metazoa</taxon>
        <taxon>Ecdysozoa</taxon>
        <taxon>Arthropoda</taxon>
        <taxon>Hexapoda</taxon>
        <taxon>Insecta</taxon>
        <taxon>Pterygota</taxon>
        <taxon>Neoptera</taxon>
        <taxon>Endopterygota</taxon>
        <taxon>Diptera</taxon>
        <taxon>Nematocera</taxon>
        <taxon>Culicoidea</taxon>
        <taxon>Culicidae</taxon>
        <taxon>Culicinae</taxon>
        <taxon>Aedini</taxon>
        <taxon>Aedes</taxon>
        <taxon>Stegomyia</taxon>
    </lineage>
</organism>
<dbReference type="GeneID" id="109403142"/>
<sequence length="1046" mass="117389">MSSAHLYGALIALTCVLCYHNSLNCGFVFDDISAIKENRDLRPHSSIKNVFLNDFWGTPMHKEQSHKSYRPLCVLTFRWNYLLHGLEPAGYHLVNVVLHTIVSLMYFRMCAMLLSEVSSFAAALLFAVHPIHTEAVTGVVGRAETLSSVFFLAAFIFYTKATRRKKATGWRYLTLAMIFVATAMLCKEQGITITGICAIYEIFVAQKIRLGDIYHLARSVLSGKSLALPSGWWPHEATRRLAVLCVATVALLFARLQIMGSQLPVFTRFDNPASVSVTPTRQLSYNYLVSVNLWLLLFPCDLCCDWTMGTVPLVESFSDPRNLTTLAAYSLIGVLVWMAFLQGDRHRSGVIVMGLAFMILPFLPASNLFFPVGFVIAERVLYMPSMGFCILVAYGFQLLSERWNRKMTWCCLGFLLLSHSVKTYNRNADWESEYTIFMSGLKVNQRNAKLFNNVGHALESEGKFEEALQFFHKAVSVQQDDVGAHINVGRTYNHLKMFKEAEMAYLKAKSLLPKAKPGESYQARIAPNHLNVFLNLANLISKNATRLEEADLLYRQAISMRSDYTQAYINRGDILIKLNRTKEAQEVYERALLYDSTNPDIYYNLGVVFLEQGKASQALAYLDKALEFDPEHEQALLNSAILLQELGRPELRKIARERLLKLLAKDESNERVHFNLGMLAMDDRNTDEAENWFRRAVHLKQDFRSALFNLALLLADDHRPLEAAPFLNQLVKYHPDHIKGLILLGDIYINNIKDLDAAENCYKRILQLDPVNIQGLHNLCVVYVERGKLAQAQACLSHAHQLAPGEDYILRHLQIVQTRIQRLRGTPEPSREKEIAFAEYDPREFGGNPDDDVVDLQQLISSSSDSSVVNSDSEGEGERVDSSSSSDSSDTSSNNHNNLKTSLPHADGADDATKVSSPDSSGSSSSDPIFIEPEEPISAQAAAAVVEDPLVANESHQQQPRLSEPSSSSGSSSDSRSSSPQSHQNHPQQQQQHQHPQQQQQQQRRRKNHHHHQHRQPEQEHTASDGAASSSPLVGKDLDDPSSGMS</sequence>
<dbReference type="Proteomes" id="UP000069940">
    <property type="component" value="Unassembled WGS sequence"/>
</dbReference>
<comment type="function">
    <text evidence="1">Transfers mannosyl residues to the hydroxyl group of serine or threonine residues.</text>
</comment>
<evidence type="ECO:0000256" key="18">
    <source>
        <dbReference type="SAM" id="Phobius"/>
    </source>
</evidence>
<evidence type="ECO:0000256" key="14">
    <source>
        <dbReference type="ARBA" id="ARBA00045085"/>
    </source>
</evidence>
<dbReference type="InterPro" id="IPR013618">
    <property type="entry name" value="TMTC_DUF1736"/>
</dbReference>
<keyword evidence="8 18" id="KW-0812">Transmembrane</keyword>
<evidence type="ECO:0000256" key="16">
    <source>
        <dbReference type="PROSITE-ProRule" id="PRU00339"/>
    </source>
</evidence>
<dbReference type="Pfam" id="PF13181">
    <property type="entry name" value="TPR_8"/>
    <property type="match status" value="2"/>
</dbReference>
<feature type="compositionally biased region" description="Low complexity" evidence="17">
    <location>
        <begin position="957"/>
        <end position="1002"/>
    </location>
</feature>
<evidence type="ECO:0000256" key="10">
    <source>
        <dbReference type="ARBA" id="ARBA00022803"/>
    </source>
</evidence>
<evidence type="ECO:0000256" key="19">
    <source>
        <dbReference type="SAM" id="SignalP"/>
    </source>
</evidence>
<comment type="subcellular location">
    <subcellularLocation>
        <location evidence="3">Endoplasmic reticulum</location>
    </subcellularLocation>
    <subcellularLocation>
        <location evidence="2">Membrane</location>
        <topology evidence="2">Multi-pass membrane protein</topology>
    </subcellularLocation>
</comment>
<dbReference type="PROSITE" id="PS50005">
    <property type="entry name" value="TPR"/>
    <property type="match status" value="4"/>
</dbReference>
<dbReference type="EnsemblMetazoa" id="AALFPA23_018519.R27171">
    <property type="protein sequence ID" value="AALFPA23_018519.P27171"/>
    <property type="gene ID" value="AALFPA23_018519"/>
</dbReference>
<proteinExistence type="inferred from homology"/>
<dbReference type="Pfam" id="PF13414">
    <property type="entry name" value="TPR_11"/>
    <property type="match status" value="1"/>
</dbReference>
<comment type="catalytic activity">
    <reaction evidence="15">
        <text>a di-trans,poly-cis-dolichyl beta-D-mannosyl phosphate + L-seryl-[protein] = 3-O-(alpha-D-mannosyl)-L-seryl-[protein] + a di-trans,poly-cis-dolichyl phosphate + H(+)</text>
        <dbReference type="Rhea" id="RHEA:17377"/>
        <dbReference type="Rhea" id="RHEA-COMP:9863"/>
        <dbReference type="Rhea" id="RHEA-COMP:13546"/>
        <dbReference type="Rhea" id="RHEA-COMP:19498"/>
        <dbReference type="Rhea" id="RHEA-COMP:19501"/>
        <dbReference type="ChEBI" id="CHEBI:15378"/>
        <dbReference type="ChEBI" id="CHEBI:29999"/>
        <dbReference type="ChEBI" id="CHEBI:57683"/>
        <dbReference type="ChEBI" id="CHEBI:58211"/>
        <dbReference type="ChEBI" id="CHEBI:137321"/>
        <dbReference type="EC" id="2.4.1.109"/>
    </reaction>
</comment>
<feature type="repeat" description="TPR" evidence="16">
    <location>
        <begin position="448"/>
        <end position="481"/>
    </location>
</feature>
<dbReference type="SUPFAM" id="SSF48452">
    <property type="entry name" value="TPR-like"/>
    <property type="match status" value="2"/>
</dbReference>
<dbReference type="Pfam" id="PF08409">
    <property type="entry name" value="TMTC_DUF1736"/>
    <property type="match status" value="1"/>
</dbReference>
<keyword evidence="7" id="KW-0808">Transferase</keyword>
<dbReference type="Gene3D" id="1.25.40.10">
    <property type="entry name" value="Tetratricopeptide repeat domain"/>
    <property type="match status" value="4"/>
</dbReference>
<feature type="repeat" description="TPR" evidence="16">
    <location>
        <begin position="670"/>
        <end position="703"/>
    </location>
</feature>
<dbReference type="Pfam" id="PF13432">
    <property type="entry name" value="TPR_16"/>
    <property type="match status" value="1"/>
</dbReference>
<dbReference type="RefSeq" id="XP_029731567.2">
    <property type="nucleotide sequence ID" value="XM_029875707.2"/>
</dbReference>
<evidence type="ECO:0000256" key="1">
    <source>
        <dbReference type="ARBA" id="ARBA00003582"/>
    </source>
</evidence>
<evidence type="ECO:0000256" key="11">
    <source>
        <dbReference type="ARBA" id="ARBA00022824"/>
    </source>
</evidence>
<feature type="signal peptide" evidence="19">
    <location>
        <begin position="1"/>
        <end position="18"/>
    </location>
</feature>
<feature type="domain" description="DUF1736" evidence="20">
    <location>
        <begin position="261"/>
        <end position="332"/>
    </location>
</feature>
<reference evidence="21" key="2">
    <citation type="submission" date="2025-05" db="UniProtKB">
        <authorList>
            <consortium name="EnsemblMetazoa"/>
        </authorList>
    </citation>
    <scope>IDENTIFICATION</scope>
    <source>
        <strain evidence="21">Foshan</strain>
    </source>
</reference>
<feature type="repeat" description="TPR" evidence="16">
    <location>
        <begin position="565"/>
        <end position="598"/>
    </location>
</feature>
<comment type="catalytic activity">
    <reaction evidence="14">
        <text>a di-trans,poly-cis-dolichyl beta-D-mannosyl phosphate + L-threonyl-[protein] = 3-O-(alpha-D-mannosyl)-L-threonyl-[protein] + a di-trans,poly-cis-dolichyl phosphate + H(+)</text>
        <dbReference type="Rhea" id="RHEA:53396"/>
        <dbReference type="Rhea" id="RHEA-COMP:11060"/>
        <dbReference type="Rhea" id="RHEA-COMP:13547"/>
        <dbReference type="Rhea" id="RHEA-COMP:19498"/>
        <dbReference type="Rhea" id="RHEA-COMP:19501"/>
        <dbReference type="ChEBI" id="CHEBI:15378"/>
        <dbReference type="ChEBI" id="CHEBI:30013"/>
        <dbReference type="ChEBI" id="CHEBI:57683"/>
        <dbReference type="ChEBI" id="CHEBI:58211"/>
        <dbReference type="ChEBI" id="CHEBI:137323"/>
        <dbReference type="EC" id="2.4.1.109"/>
    </reaction>
</comment>
<accession>A0ABM1ZHD2</accession>
<evidence type="ECO:0000256" key="3">
    <source>
        <dbReference type="ARBA" id="ARBA00004240"/>
    </source>
</evidence>
<feature type="transmembrane region" description="Helical" evidence="18">
    <location>
        <begin position="350"/>
        <end position="374"/>
    </location>
</feature>
<evidence type="ECO:0000256" key="15">
    <source>
        <dbReference type="ARBA" id="ARBA00045102"/>
    </source>
</evidence>
<evidence type="ECO:0000259" key="20">
    <source>
        <dbReference type="Pfam" id="PF08409"/>
    </source>
</evidence>
<comment type="pathway">
    <text evidence="4">Protein modification; protein glycosylation.</text>
</comment>
<feature type="transmembrane region" description="Helical" evidence="18">
    <location>
        <begin position="106"/>
        <end position="127"/>
    </location>
</feature>
<feature type="transmembrane region" description="Helical" evidence="18">
    <location>
        <begin position="6"/>
        <end position="29"/>
    </location>
</feature>
<evidence type="ECO:0000313" key="21">
    <source>
        <dbReference type="EnsemblMetazoa" id="AALFPA23_018519.P27171"/>
    </source>
</evidence>
<feature type="region of interest" description="Disordered" evidence="17">
    <location>
        <begin position="861"/>
        <end position="1046"/>
    </location>
</feature>
<feature type="compositionally biased region" description="Low complexity" evidence="17">
    <location>
        <begin position="916"/>
        <end position="928"/>
    </location>
</feature>
<evidence type="ECO:0000256" key="7">
    <source>
        <dbReference type="ARBA" id="ARBA00022679"/>
    </source>
</evidence>
<feature type="transmembrane region" description="Helical" evidence="18">
    <location>
        <begin position="323"/>
        <end position="341"/>
    </location>
</feature>
<evidence type="ECO:0000256" key="13">
    <source>
        <dbReference type="ARBA" id="ARBA00023136"/>
    </source>
</evidence>
<dbReference type="InterPro" id="IPR011990">
    <property type="entry name" value="TPR-like_helical_dom_sf"/>
</dbReference>
<feature type="transmembrane region" description="Helical" evidence="18">
    <location>
        <begin position="139"/>
        <end position="157"/>
    </location>
</feature>
<dbReference type="PANTHER" id="PTHR44395:SF1">
    <property type="entry name" value="PROTEIN O-MANNOSYL-TRANSFERASE TMTC3"/>
    <property type="match status" value="1"/>
</dbReference>
<dbReference type="SMART" id="SM00028">
    <property type="entry name" value="TPR"/>
    <property type="match status" value="8"/>
</dbReference>
<evidence type="ECO:0000313" key="22">
    <source>
        <dbReference type="Proteomes" id="UP000069940"/>
    </source>
</evidence>
<dbReference type="PANTHER" id="PTHR44395">
    <property type="match status" value="1"/>
</dbReference>
<evidence type="ECO:0000256" key="6">
    <source>
        <dbReference type="ARBA" id="ARBA00012839"/>
    </source>
</evidence>